<dbReference type="InterPro" id="IPR001245">
    <property type="entry name" value="Ser-Thr/Tyr_kinase_cat_dom"/>
</dbReference>
<dbReference type="Pfam" id="PF08263">
    <property type="entry name" value="LRRNT_2"/>
    <property type="match status" value="1"/>
</dbReference>
<dbReference type="GO" id="GO:0005524">
    <property type="term" value="F:ATP binding"/>
    <property type="evidence" value="ECO:0007669"/>
    <property type="project" value="InterPro"/>
</dbReference>
<evidence type="ECO:0000313" key="13">
    <source>
        <dbReference type="EMBL" id="KAF5195197.1"/>
    </source>
</evidence>
<dbReference type="PANTHER" id="PTHR48007">
    <property type="entry name" value="LEUCINE-RICH REPEAT RECEPTOR-LIKE PROTEIN KINASE PXC1"/>
    <property type="match status" value="1"/>
</dbReference>
<feature type="domain" description="Protein kinase" evidence="12">
    <location>
        <begin position="331"/>
        <end position="595"/>
    </location>
</feature>
<evidence type="ECO:0000256" key="1">
    <source>
        <dbReference type="ARBA" id="ARBA00004167"/>
    </source>
</evidence>
<gene>
    <name evidence="13" type="ORF">FRX31_015214</name>
</gene>
<keyword evidence="7 10" id="KW-0472">Membrane</keyword>
<evidence type="ECO:0000259" key="12">
    <source>
        <dbReference type="PROSITE" id="PS50011"/>
    </source>
</evidence>
<evidence type="ECO:0000256" key="6">
    <source>
        <dbReference type="ARBA" id="ARBA00022989"/>
    </source>
</evidence>
<dbReference type="OrthoDB" id="1890790at2759"/>
<dbReference type="InterPro" id="IPR046959">
    <property type="entry name" value="PRK1-6/SRF4-like"/>
</dbReference>
<sequence>MKKKLSFFSFLVVLFFSFSSSNSDFQALMTFKASSDRSNSLYNWSNSTHPCSWLGVTCNSNTTQVTRLVLQNLNLSGSIQVLTQLTHLRLLSLKYNNLSSFSSLPLDFSSWKNLKLLYLSHNQFSGNFPSGIDQLRRLRRIDLSYNRFSGEIPSTPLSQLSNLLTLQLESNEFTGFLHVYSQVESFVSLIEFNVSENKLSGEIPKPFSLFPSSSFTGNKNLCGKPLLKKCFNETVDSDPLPVEIPTGHGRKKISFKAILLILLIDVGIVAFIALGIFFCCRTIKRRKQKREIKKEDNELKKSNVYEYGRQDNEELVFFEGSKQYKVDELLKASAEMLGKGSIGTTYKAVMVNGDVVVVKRARKRRKKKEVEGLLQEIGRLRHSNLVSLRAYYCSKDELLFVYDYFPKGSLHSLLHGNRGPGRTPLDWTTRLKFALGVAEGLVYLHNASKSKLSHGHLTSSNVVIDEEGNAHLSDFALHQLLVTAAPTNTEYKAPELMLNTHNSRKFSQKGDVYSFGVILLEILTGKMAMGEGETSLVKWVQSVVREEWTSEVFDFELLRYKEMEEEMVALLQLALLCLAPKPHNRPKISIVHKMIKDIRLREWGEFTNSPTNDRPSDSSLSLSEGTPTTS</sequence>
<evidence type="ECO:0000256" key="7">
    <source>
        <dbReference type="ARBA" id="ARBA00023136"/>
    </source>
</evidence>
<keyword evidence="13" id="KW-0418">Kinase</keyword>
<evidence type="ECO:0000256" key="10">
    <source>
        <dbReference type="SAM" id="Phobius"/>
    </source>
</evidence>
<protein>
    <submittedName>
        <fullName evidence="13">Receptor-like protein kinase</fullName>
    </submittedName>
</protein>
<evidence type="ECO:0000313" key="14">
    <source>
        <dbReference type="Proteomes" id="UP000554482"/>
    </source>
</evidence>
<dbReference type="Gene3D" id="1.10.510.10">
    <property type="entry name" value="Transferase(Phosphotransferase) domain 1"/>
    <property type="match status" value="1"/>
</dbReference>
<proteinExistence type="predicted"/>
<dbReference type="InterPro" id="IPR013210">
    <property type="entry name" value="LRR_N_plant-typ"/>
</dbReference>
<dbReference type="SUPFAM" id="SSF52058">
    <property type="entry name" value="L domain-like"/>
    <property type="match status" value="1"/>
</dbReference>
<keyword evidence="8" id="KW-0325">Glycoprotein</keyword>
<dbReference type="Pfam" id="PF13855">
    <property type="entry name" value="LRR_8"/>
    <property type="match status" value="1"/>
</dbReference>
<organism evidence="13 14">
    <name type="scientific">Thalictrum thalictroides</name>
    <name type="common">Rue-anemone</name>
    <name type="synonym">Anemone thalictroides</name>
    <dbReference type="NCBI Taxonomy" id="46969"/>
    <lineage>
        <taxon>Eukaryota</taxon>
        <taxon>Viridiplantae</taxon>
        <taxon>Streptophyta</taxon>
        <taxon>Embryophyta</taxon>
        <taxon>Tracheophyta</taxon>
        <taxon>Spermatophyta</taxon>
        <taxon>Magnoliopsida</taxon>
        <taxon>Ranunculales</taxon>
        <taxon>Ranunculaceae</taxon>
        <taxon>Thalictroideae</taxon>
        <taxon>Thalictrum</taxon>
    </lineage>
</organism>
<dbReference type="GO" id="GO:0016020">
    <property type="term" value="C:membrane"/>
    <property type="evidence" value="ECO:0007669"/>
    <property type="project" value="UniProtKB-SubCell"/>
</dbReference>
<name>A0A7J6WE59_THATH</name>
<dbReference type="GO" id="GO:0004672">
    <property type="term" value="F:protein kinase activity"/>
    <property type="evidence" value="ECO:0007669"/>
    <property type="project" value="InterPro"/>
</dbReference>
<keyword evidence="14" id="KW-1185">Reference proteome</keyword>
<keyword evidence="3 10" id="KW-0812">Transmembrane</keyword>
<dbReference type="SUPFAM" id="SSF56112">
    <property type="entry name" value="Protein kinase-like (PK-like)"/>
    <property type="match status" value="1"/>
</dbReference>
<evidence type="ECO:0000256" key="4">
    <source>
        <dbReference type="ARBA" id="ARBA00022729"/>
    </source>
</evidence>
<evidence type="ECO:0000256" key="2">
    <source>
        <dbReference type="ARBA" id="ARBA00022614"/>
    </source>
</evidence>
<keyword evidence="13" id="KW-0808">Transferase</keyword>
<accession>A0A7J6WE59</accession>
<dbReference type="AlphaFoldDB" id="A0A7J6WE59"/>
<keyword evidence="2" id="KW-0433">Leucine-rich repeat</keyword>
<feature type="chain" id="PRO_5029523959" evidence="11">
    <location>
        <begin position="24"/>
        <end position="630"/>
    </location>
</feature>
<keyword evidence="13" id="KW-0675">Receptor</keyword>
<dbReference type="Gene3D" id="3.80.10.10">
    <property type="entry name" value="Ribonuclease Inhibitor"/>
    <property type="match status" value="2"/>
</dbReference>
<reference evidence="13 14" key="1">
    <citation type="submission" date="2020-06" db="EMBL/GenBank/DDBJ databases">
        <title>Transcriptomic and genomic resources for Thalictrum thalictroides and T. hernandezii: Facilitating candidate gene discovery in an emerging model plant lineage.</title>
        <authorList>
            <person name="Arias T."/>
            <person name="Riano-Pachon D.M."/>
            <person name="Di Stilio V.S."/>
        </authorList>
    </citation>
    <scope>NUCLEOTIDE SEQUENCE [LARGE SCALE GENOMIC DNA]</scope>
    <source>
        <strain evidence="14">cv. WT478/WT964</strain>
        <tissue evidence="13">Leaves</tissue>
    </source>
</reference>
<dbReference type="EMBL" id="JABWDY010017675">
    <property type="protein sequence ID" value="KAF5195197.1"/>
    <property type="molecule type" value="Genomic_DNA"/>
</dbReference>
<dbReference type="InterPro" id="IPR001611">
    <property type="entry name" value="Leu-rich_rpt"/>
</dbReference>
<dbReference type="InterPro" id="IPR011009">
    <property type="entry name" value="Kinase-like_dom_sf"/>
</dbReference>
<evidence type="ECO:0000256" key="3">
    <source>
        <dbReference type="ARBA" id="ARBA00022692"/>
    </source>
</evidence>
<dbReference type="PANTHER" id="PTHR48007:SF53">
    <property type="entry name" value="OS01G0711200 PROTEIN"/>
    <property type="match status" value="1"/>
</dbReference>
<evidence type="ECO:0000256" key="8">
    <source>
        <dbReference type="ARBA" id="ARBA00023180"/>
    </source>
</evidence>
<comment type="subcellular location">
    <subcellularLocation>
        <location evidence="1">Membrane</location>
        <topology evidence="1">Single-pass membrane protein</topology>
    </subcellularLocation>
</comment>
<dbReference type="Pfam" id="PF07714">
    <property type="entry name" value="PK_Tyr_Ser-Thr"/>
    <property type="match status" value="1"/>
</dbReference>
<dbReference type="Proteomes" id="UP000554482">
    <property type="component" value="Unassembled WGS sequence"/>
</dbReference>
<feature type="region of interest" description="Disordered" evidence="9">
    <location>
        <begin position="606"/>
        <end position="630"/>
    </location>
</feature>
<comment type="caution">
    <text evidence="13">The sequence shown here is derived from an EMBL/GenBank/DDBJ whole genome shotgun (WGS) entry which is preliminary data.</text>
</comment>
<dbReference type="PROSITE" id="PS50011">
    <property type="entry name" value="PROTEIN_KINASE_DOM"/>
    <property type="match status" value="1"/>
</dbReference>
<dbReference type="InterPro" id="IPR032675">
    <property type="entry name" value="LRR_dom_sf"/>
</dbReference>
<dbReference type="FunFam" id="3.80.10.10:FF:000275">
    <property type="entry name" value="Leucine-rich repeat receptor-like protein kinase"/>
    <property type="match status" value="1"/>
</dbReference>
<dbReference type="InterPro" id="IPR000719">
    <property type="entry name" value="Prot_kinase_dom"/>
</dbReference>
<feature type="transmembrane region" description="Helical" evidence="10">
    <location>
        <begin position="257"/>
        <end position="280"/>
    </location>
</feature>
<evidence type="ECO:0000256" key="5">
    <source>
        <dbReference type="ARBA" id="ARBA00022737"/>
    </source>
</evidence>
<evidence type="ECO:0000256" key="9">
    <source>
        <dbReference type="SAM" id="MobiDB-lite"/>
    </source>
</evidence>
<keyword evidence="4 11" id="KW-0732">Signal</keyword>
<feature type="signal peptide" evidence="11">
    <location>
        <begin position="1"/>
        <end position="23"/>
    </location>
</feature>
<evidence type="ECO:0000256" key="11">
    <source>
        <dbReference type="SAM" id="SignalP"/>
    </source>
</evidence>
<dbReference type="Gene3D" id="3.30.200.20">
    <property type="entry name" value="Phosphorylase Kinase, domain 1"/>
    <property type="match status" value="1"/>
</dbReference>
<keyword evidence="5" id="KW-0677">Repeat</keyword>
<keyword evidence="6 10" id="KW-1133">Transmembrane helix</keyword>